<dbReference type="GeneID" id="103267307"/>
<evidence type="ECO:0000256" key="12">
    <source>
        <dbReference type="ARBA" id="ARBA00080486"/>
    </source>
</evidence>
<comment type="subcellular location">
    <subcellularLocation>
        <location evidence="2">Cytoplasm</location>
        <location evidence="2">Cytosol</location>
    </subcellularLocation>
    <subcellularLocation>
        <location evidence="1">Endoplasmic reticulum membrane</location>
        <topology evidence="1">Peripheral membrane protein</topology>
        <orientation evidence="1">Cytoplasmic side</orientation>
    </subcellularLocation>
</comment>
<evidence type="ECO:0000256" key="10">
    <source>
        <dbReference type="ARBA" id="ARBA00062935"/>
    </source>
</evidence>
<evidence type="ECO:0000313" key="17">
    <source>
        <dbReference type="Proteomes" id="UP000189704"/>
    </source>
</evidence>
<feature type="region of interest" description="Disordered" evidence="14">
    <location>
        <begin position="556"/>
        <end position="590"/>
    </location>
</feature>
<reference evidence="18" key="1">
    <citation type="submission" date="2025-08" db="UniProtKB">
        <authorList>
            <consortium name="RefSeq"/>
        </authorList>
    </citation>
    <scope>IDENTIFICATION</scope>
</reference>
<evidence type="ECO:0000256" key="1">
    <source>
        <dbReference type="ARBA" id="ARBA00004397"/>
    </source>
</evidence>
<dbReference type="GO" id="GO:0005789">
    <property type="term" value="C:endoplasmic reticulum membrane"/>
    <property type="evidence" value="ECO:0007669"/>
    <property type="project" value="UniProtKB-SubCell"/>
</dbReference>
<evidence type="ECO:0000256" key="15">
    <source>
        <dbReference type="SAM" id="Phobius"/>
    </source>
</evidence>
<dbReference type="KEGG" id="csyr:103267307"/>
<evidence type="ECO:0000313" key="18">
    <source>
        <dbReference type="RefSeq" id="XP_008063095.1"/>
    </source>
</evidence>
<evidence type="ECO:0000256" key="14">
    <source>
        <dbReference type="SAM" id="MobiDB-lite"/>
    </source>
</evidence>
<dbReference type="Gene3D" id="3.60.40.10">
    <property type="entry name" value="PPM-type phosphatase domain"/>
    <property type="match status" value="1"/>
</dbReference>
<dbReference type="InterPro" id="IPR006813">
    <property type="entry name" value="Glyco_trans_17"/>
</dbReference>
<keyword evidence="8" id="KW-0325">Glycoprotein</keyword>
<feature type="domain" description="PPM-type phosphatase" evidence="16">
    <location>
        <begin position="28"/>
        <end position="365"/>
    </location>
</feature>
<evidence type="ECO:0000256" key="4">
    <source>
        <dbReference type="ARBA" id="ARBA00022553"/>
    </source>
</evidence>
<accession>A0A1U7TZ33</accession>
<dbReference type="Pfam" id="PF00481">
    <property type="entry name" value="PP2C"/>
    <property type="match status" value="1"/>
</dbReference>
<proteinExistence type="predicted"/>
<dbReference type="GO" id="GO:0007165">
    <property type="term" value="P:signal transduction"/>
    <property type="evidence" value="ECO:0007669"/>
    <property type="project" value="UniProtKB-ARBA"/>
</dbReference>
<dbReference type="GO" id="GO:0006044">
    <property type="term" value="P:N-acetylglucosamine metabolic process"/>
    <property type="evidence" value="ECO:0007669"/>
    <property type="project" value="TreeGrafter"/>
</dbReference>
<dbReference type="OrthoDB" id="6474464at2759"/>
<keyword evidence="17" id="KW-1185">Reference proteome</keyword>
<dbReference type="FunFam" id="3.60.40.10:FF:000014">
    <property type="entry name" value="TGF-beta-activated kinase 1 and MAP3K7-binding protein 1-like"/>
    <property type="match status" value="1"/>
</dbReference>
<dbReference type="CDD" id="cd00143">
    <property type="entry name" value="PP2Cc"/>
    <property type="match status" value="1"/>
</dbReference>
<keyword evidence="3" id="KW-0963">Cytoplasm</keyword>
<protein>
    <recommendedName>
        <fullName evidence="11">TGF-beta-activated kinase 1 and MAP3K7-binding protein 1</fullName>
    </recommendedName>
    <alternativeName>
        <fullName evidence="12">Mitogen-activated protein kinase kinase kinase 7-interacting protein 1</fullName>
    </alternativeName>
    <alternativeName>
        <fullName evidence="13">TGF-beta-activated kinase 1-binding protein 1</fullName>
    </alternativeName>
</protein>
<dbReference type="GO" id="GO:0005829">
    <property type="term" value="C:cytosol"/>
    <property type="evidence" value="ECO:0007669"/>
    <property type="project" value="UniProtKB-SubCell"/>
</dbReference>
<sequence>MAAQRRSLLQSEQQPSWTDDLPLCHLSGVGSASNRSYSADGKSTECHPPEDNWLKFRSENNCFLYGVFNGYDGNRVTNFVAQRLSAELLLGQLSTEHTEADVRRVLLQAFDVVERSFLESIDDSLAEKASLQSQLPEGVPQHQLPPQYQKILERLKVLEREISGGAMAVVAVLLNNKLYVANVGTNRALLCKSTVDGLQVTQLNVDHTTENEDELFRLSQLGLDAGKIKQVGIICGQESTRRIGDYKVKYGYTDIDLLSTAKSKPIIAEPEIHGAQLLDGVTGFLVLMSEGLYKALEAAHGPGQANQEIAAMIDTEFAKQTSLDAVAQAVVDRVKRIHSDTFASGGERAKFCPRHEDMTLLVRNFGYPLGEMSQSTAAPAPAAGGRVYPVSVPYSSAQSTSKTSVTLSLVMPSQGQMVNGAHSGSTLDEATPTLTKMKMRRYKLFLMFCMAGLCLISFLHFFKTLSYVTFPRELASLSPNLVSSFFWNNAPVTPQASPEPGGSDLLRTPLYSHSPLLQPLSPSKAAEELHRVDFVLPEDTTEYFVRTKAGGVCFKPGTKMLEKPPPGRPEEKPEGANGSTARRPPRYLLSTRERTGARGARRKWVECVCLPGWHGPSCGVPTVVQYSNLPTKERLVPREVPRRVINAININHEFDLLAVRFHELGDVVDAFVVCESNFTAYGEPRPLKFRERLTNGTFEYIRHKVLYVFLDHFPPGGRQDGWIADDYLRPFLTQDGISRLRNLRPDDVFIIDDADEIPARDGVLFLKLYDGWTEPFAFHMRKSLYGFFWKQPGTLEVVSGCTVDMLQAVYGLDGIRLRRRQYYTMPNFRQYENRTGHILVQWSLGSPLHFAGWHCSWCFTPEGIYFKLVSAQNGDFPRWGDYEDKRDLKYIRSLIRTGGWFDGTQQEYPPADPSEHMYAPKYLLKNYNQFRYLLDNPYQEPKSTAAGRRRNRGPEGRPPAGGRLDVAEG</sequence>
<dbReference type="Pfam" id="PF04724">
    <property type="entry name" value="Glyco_transf_17"/>
    <property type="match status" value="1"/>
</dbReference>
<keyword evidence="7 15" id="KW-0472">Membrane</keyword>
<evidence type="ECO:0000259" key="16">
    <source>
        <dbReference type="PROSITE" id="PS51746"/>
    </source>
</evidence>
<comment type="subunit">
    <text evidence="10">Interacts with XIAP and BIRC7. Interacts with TRAF6 and MAP3K7; during IL-1 signaling. Identified in the TRIKA2 complex composed of MAP3K7, TAB1 and TAB2. Interacts with TRAF6 and MAPK14; these interactions allow MAPK14 autophosphorylation. Interacts with STING1; interaction takes place following cGAMP activation and promotes TAB1 recruitment to the endoplasmic reticulum, triggering MAP3K7/TAK1 activation and STING1 phosphorylation.</text>
</comment>
<keyword evidence="15" id="KW-1133">Transmembrane helix</keyword>
<dbReference type="SMART" id="SM00332">
    <property type="entry name" value="PP2Cc"/>
    <property type="match status" value="1"/>
</dbReference>
<keyword evidence="15" id="KW-0812">Transmembrane</keyword>
<dbReference type="GO" id="GO:0019209">
    <property type="term" value="F:kinase activator activity"/>
    <property type="evidence" value="ECO:0007669"/>
    <property type="project" value="UniProtKB-ARBA"/>
</dbReference>
<dbReference type="InterPro" id="IPR036457">
    <property type="entry name" value="PPM-type-like_dom_sf"/>
</dbReference>
<dbReference type="SUPFAM" id="SSF81606">
    <property type="entry name" value="PP2C-like"/>
    <property type="match status" value="1"/>
</dbReference>
<organism evidence="17 18">
    <name type="scientific">Carlito syrichta</name>
    <name type="common">Philippine tarsier</name>
    <name type="synonym">Tarsius syrichta</name>
    <dbReference type="NCBI Taxonomy" id="1868482"/>
    <lineage>
        <taxon>Eukaryota</taxon>
        <taxon>Metazoa</taxon>
        <taxon>Chordata</taxon>
        <taxon>Craniata</taxon>
        <taxon>Vertebrata</taxon>
        <taxon>Euteleostomi</taxon>
        <taxon>Mammalia</taxon>
        <taxon>Eutheria</taxon>
        <taxon>Euarchontoglires</taxon>
        <taxon>Primates</taxon>
        <taxon>Haplorrhini</taxon>
        <taxon>Tarsiiformes</taxon>
        <taxon>Tarsiidae</taxon>
        <taxon>Carlito</taxon>
    </lineage>
</organism>
<name>A0A1U7TZ33_CARSF</name>
<feature type="region of interest" description="Disordered" evidence="14">
    <location>
        <begin position="939"/>
        <end position="969"/>
    </location>
</feature>
<comment type="function">
    <text evidence="9">Key adapter protein that plays an essential role in JNK and NF-kappa-B activation and proinflammatory cytokines production in response to stimulation with TLRs and cytokines. Mechanistically, associates with the catalytic domain of MAP3K7/TAK1 to trigger MAP3K7/TAK1 autophosphorylation leading to its full activation. Similarly, associates with MAPK14 and triggers its autophosphorylation and subsequent activation. In turn, MAPK14 phosphorylates TAB1 and inhibits MAP3K7/TAK1 activation in a feedback control mechanism. Also plays a role in recruiting MAPK14 to the TAK1 complex for the phosphorylation of the TAB2 and TAB3 regulatory subunits.</text>
</comment>
<keyword evidence="4" id="KW-0597">Phosphoprotein</keyword>
<evidence type="ECO:0000256" key="5">
    <source>
        <dbReference type="ARBA" id="ARBA00022824"/>
    </source>
</evidence>
<dbReference type="STRING" id="1868482.ENSTSYP00000021735"/>
<keyword evidence="6" id="KW-0832">Ubl conjugation</keyword>
<dbReference type="PROSITE" id="PS51746">
    <property type="entry name" value="PPM_2"/>
    <property type="match status" value="1"/>
</dbReference>
<evidence type="ECO:0000256" key="2">
    <source>
        <dbReference type="ARBA" id="ARBA00004514"/>
    </source>
</evidence>
<feature type="transmembrane region" description="Helical" evidence="15">
    <location>
        <begin position="444"/>
        <end position="462"/>
    </location>
</feature>
<dbReference type="GO" id="GO:0003830">
    <property type="term" value="F:beta-1,4-mannosylglycoprotein 4-beta-N-acetylglucosaminyltransferase activity"/>
    <property type="evidence" value="ECO:0007669"/>
    <property type="project" value="InterPro"/>
</dbReference>
<keyword evidence="5" id="KW-0256">Endoplasmic reticulum</keyword>
<dbReference type="PANTHER" id="PTHR12224:SF0">
    <property type="entry name" value="BETA-1,4-MANNOSYL-GLYCOPROTEIN 4-BETA-N-ACETYLGLUCOSAMINYLTRANSFERASE"/>
    <property type="match status" value="1"/>
</dbReference>
<dbReference type="Proteomes" id="UP000189704">
    <property type="component" value="Unplaced"/>
</dbReference>
<gene>
    <name evidence="18" type="primary">LOC103267307</name>
</gene>
<evidence type="ECO:0000256" key="6">
    <source>
        <dbReference type="ARBA" id="ARBA00022843"/>
    </source>
</evidence>
<evidence type="ECO:0000256" key="13">
    <source>
        <dbReference type="ARBA" id="ARBA00080658"/>
    </source>
</evidence>
<dbReference type="GO" id="GO:1902533">
    <property type="term" value="P:positive regulation of intracellular signal transduction"/>
    <property type="evidence" value="ECO:0007669"/>
    <property type="project" value="UniProtKB-ARBA"/>
</dbReference>
<evidence type="ECO:0000256" key="11">
    <source>
        <dbReference type="ARBA" id="ARBA00074232"/>
    </source>
</evidence>
<evidence type="ECO:0000256" key="7">
    <source>
        <dbReference type="ARBA" id="ARBA00023136"/>
    </source>
</evidence>
<dbReference type="PANTHER" id="PTHR12224">
    <property type="entry name" value="BETA-1,4-MANNOSYL-GLYCOPROTEIN BETA-1,4-N-ACETYLGLUCOSAMINYL-TRANSFERASE"/>
    <property type="match status" value="1"/>
</dbReference>
<evidence type="ECO:0000256" key="9">
    <source>
        <dbReference type="ARBA" id="ARBA00057862"/>
    </source>
</evidence>
<dbReference type="RefSeq" id="XP_008063095.1">
    <property type="nucleotide sequence ID" value="XM_008064904.2"/>
</dbReference>
<evidence type="ECO:0000256" key="8">
    <source>
        <dbReference type="ARBA" id="ARBA00023180"/>
    </source>
</evidence>
<dbReference type="InterPro" id="IPR001932">
    <property type="entry name" value="PPM-type_phosphatase-like_dom"/>
</dbReference>
<evidence type="ECO:0000256" key="3">
    <source>
        <dbReference type="ARBA" id="ARBA00022490"/>
    </source>
</evidence>
<dbReference type="AlphaFoldDB" id="A0A1U7TZ33"/>